<protein>
    <recommendedName>
        <fullName evidence="3">DUF4843 domain-containing protein</fullName>
    </recommendedName>
</protein>
<proteinExistence type="predicted"/>
<dbReference type="PROSITE" id="PS51257">
    <property type="entry name" value="PROKAR_LIPOPROTEIN"/>
    <property type="match status" value="1"/>
</dbReference>
<evidence type="ECO:0000313" key="1">
    <source>
        <dbReference type="EMBL" id="PQA53017.1"/>
    </source>
</evidence>
<keyword evidence="2" id="KW-1185">Reference proteome</keyword>
<evidence type="ECO:0008006" key="3">
    <source>
        <dbReference type="Google" id="ProtNLM"/>
    </source>
</evidence>
<evidence type="ECO:0000313" key="2">
    <source>
        <dbReference type="Proteomes" id="UP000239590"/>
    </source>
</evidence>
<gene>
    <name evidence="1" type="ORF">C5O19_25350</name>
</gene>
<accession>A0A2S7IES8</accession>
<dbReference type="EMBL" id="PTRA01000011">
    <property type="protein sequence ID" value="PQA53017.1"/>
    <property type="molecule type" value="Genomic_DNA"/>
</dbReference>
<dbReference type="AlphaFoldDB" id="A0A2S7IES8"/>
<name>A0A2S7IES8_9BACT</name>
<comment type="caution">
    <text evidence="1">The sequence shown here is derived from an EMBL/GenBank/DDBJ whole genome shotgun (WGS) entry which is preliminary data.</text>
</comment>
<organism evidence="1 2">
    <name type="scientific">Siphonobacter curvatus</name>
    <dbReference type="NCBI Taxonomy" id="2094562"/>
    <lineage>
        <taxon>Bacteria</taxon>
        <taxon>Pseudomonadati</taxon>
        <taxon>Bacteroidota</taxon>
        <taxon>Cytophagia</taxon>
        <taxon>Cytophagales</taxon>
        <taxon>Cytophagaceae</taxon>
        <taxon>Siphonobacter</taxon>
    </lineage>
</organism>
<reference evidence="2" key="1">
    <citation type="submission" date="2018-02" db="EMBL/GenBank/DDBJ databases">
        <title>Genome sequencing of Solimonas sp. HR-BB.</title>
        <authorList>
            <person name="Lee Y."/>
            <person name="Jeon C.O."/>
        </authorList>
    </citation>
    <scope>NUCLEOTIDE SEQUENCE [LARGE SCALE GENOMIC DNA]</scope>
    <source>
        <strain evidence="2">HR-U</strain>
    </source>
</reference>
<dbReference type="Proteomes" id="UP000239590">
    <property type="component" value="Unassembled WGS sequence"/>
</dbReference>
<dbReference type="OrthoDB" id="884074at2"/>
<sequence>MKNIFLLMILCFPILLTSCKDDFGTFYEDNRPAVPVTFPGTTTYGFNPYITKSVKDSTSAIEFTLSIPESSGRTIKEITRVSAGSSSINAGSVATATYIAQPIAGNGTSVKFTTTLVEFKSKSAANARLVTANGEIAFMFLVTLDNGETIIPVQVRVRLTA</sequence>